<dbReference type="OrthoDB" id="2796020at2759"/>
<organism evidence="1 2">
    <name type="scientific">Puccinia sorghi</name>
    <dbReference type="NCBI Taxonomy" id="27349"/>
    <lineage>
        <taxon>Eukaryota</taxon>
        <taxon>Fungi</taxon>
        <taxon>Dikarya</taxon>
        <taxon>Basidiomycota</taxon>
        <taxon>Pucciniomycotina</taxon>
        <taxon>Pucciniomycetes</taxon>
        <taxon>Pucciniales</taxon>
        <taxon>Pucciniaceae</taxon>
        <taxon>Puccinia</taxon>
    </lineage>
</organism>
<dbReference type="VEuPathDB" id="FungiDB:VP01_3383g3"/>
<protein>
    <submittedName>
        <fullName evidence="1">Uncharacterized protein</fullName>
    </submittedName>
</protein>
<dbReference type="EMBL" id="LAVV01008372">
    <property type="protein sequence ID" value="KNZ52964.1"/>
    <property type="molecule type" value="Genomic_DNA"/>
</dbReference>
<accession>A0A0L6UWT8</accession>
<gene>
    <name evidence="1" type="ORF">VP01_3383g3</name>
</gene>
<evidence type="ECO:0000313" key="1">
    <source>
        <dbReference type="EMBL" id="KNZ52964.1"/>
    </source>
</evidence>
<comment type="caution">
    <text evidence="1">The sequence shown here is derived from an EMBL/GenBank/DDBJ whole genome shotgun (WGS) entry which is preliminary data.</text>
</comment>
<proteinExistence type="predicted"/>
<evidence type="ECO:0000313" key="2">
    <source>
        <dbReference type="Proteomes" id="UP000037035"/>
    </source>
</evidence>
<name>A0A0L6UWT8_9BASI</name>
<keyword evidence="2" id="KW-1185">Reference proteome</keyword>
<sequence length="89" mass="10221">MTVQSTQQFSPIAPEHLGESLSYHSAISNDNIISVDRRGNSFLVHLTETKDNDTPMTYIQAVTLAQSQFWKKAIEKEIHNMHEHDVWII</sequence>
<dbReference type="Proteomes" id="UP000037035">
    <property type="component" value="Unassembled WGS sequence"/>
</dbReference>
<feature type="non-terminal residue" evidence="1">
    <location>
        <position position="89"/>
    </location>
</feature>
<reference evidence="1 2" key="1">
    <citation type="submission" date="2015-08" db="EMBL/GenBank/DDBJ databases">
        <title>Next Generation Sequencing and Analysis of the Genome of Puccinia sorghi L Schw, the Causal Agent of Maize Common Rust.</title>
        <authorList>
            <person name="Rochi L."/>
            <person name="Burguener G."/>
            <person name="Darino M."/>
            <person name="Turjanski A."/>
            <person name="Kreff E."/>
            <person name="Dieguez M.J."/>
            <person name="Sacco F."/>
        </authorList>
    </citation>
    <scope>NUCLEOTIDE SEQUENCE [LARGE SCALE GENOMIC DNA]</scope>
    <source>
        <strain evidence="1 2">RO10H11247</strain>
    </source>
</reference>
<dbReference type="AlphaFoldDB" id="A0A0L6UWT8"/>